<dbReference type="PANTHER" id="PTHR34987">
    <property type="entry name" value="C, PUTATIVE (AFU_ORTHOLOGUE AFUA_3G02880)-RELATED"/>
    <property type="match status" value="1"/>
</dbReference>
<gene>
    <name evidence="6" type="ORF">GC098_25645</name>
</gene>
<keyword evidence="7" id="KW-1185">Reference proteome</keyword>
<feature type="domain" description="Alpha-L-rhamnosidase C-terminal" evidence="4">
    <location>
        <begin position="872"/>
        <end position="927"/>
    </location>
</feature>
<feature type="domain" description="Alpha-L-rhamnosidase six-hairpin glycosidase" evidence="3">
    <location>
        <begin position="540"/>
        <end position="864"/>
    </location>
</feature>
<dbReference type="Pfam" id="PF08531">
    <property type="entry name" value="Bac_rhamnosid_N"/>
    <property type="match status" value="1"/>
</dbReference>
<dbReference type="SUPFAM" id="SSF49785">
    <property type="entry name" value="Galactose-binding domain-like"/>
    <property type="match status" value="1"/>
</dbReference>
<feature type="domain" description="Alpha-L-rhamnosidase" evidence="5">
    <location>
        <begin position="221"/>
        <end position="390"/>
    </location>
</feature>
<organism evidence="6 7">
    <name type="scientific">Paenibacillus phytorum</name>
    <dbReference type="NCBI Taxonomy" id="2654977"/>
    <lineage>
        <taxon>Bacteria</taxon>
        <taxon>Bacillati</taxon>
        <taxon>Bacillota</taxon>
        <taxon>Bacilli</taxon>
        <taxon>Bacillales</taxon>
        <taxon>Paenibacillaceae</taxon>
        <taxon>Paenibacillus</taxon>
    </lineage>
</organism>
<comment type="caution">
    <text evidence="6">The sequence shown here is derived from an EMBL/GenBank/DDBJ whole genome shotgun (WGS) entry which is preliminary data.</text>
</comment>
<dbReference type="Pfam" id="PF21557">
    <property type="entry name" value="RhaB_D2"/>
    <property type="match status" value="1"/>
</dbReference>
<evidence type="ECO:0000259" key="4">
    <source>
        <dbReference type="Pfam" id="PF17390"/>
    </source>
</evidence>
<dbReference type="PANTHER" id="PTHR34987:SF2">
    <property type="entry name" value="B, PUTATIVE (AFU_ORTHOLOGUE AFUA_7G05040)-RELATED"/>
    <property type="match status" value="1"/>
</dbReference>
<name>A0ABX1Y1K6_9BACL</name>
<dbReference type="RefSeq" id="WP_171646127.1">
    <property type="nucleotide sequence ID" value="NZ_WHOA01000182.1"/>
</dbReference>
<evidence type="ECO:0000259" key="3">
    <source>
        <dbReference type="Pfam" id="PF17389"/>
    </source>
</evidence>
<dbReference type="SUPFAM" id="SSF48208">
    <property type="entry name" value="Six-hairpin glycosidases"/>
    <property type="match status" value="1"/>
</dbReference>
<evidence type="ECO:0000259" key="2">
    <source>
        <dbReference type="Pfam" id="PF08531"/>
    </source>
</evidence>
<dbReference type="Gene3D" id="1.50.10.10">
    <property type="match status" value="1"/>
</dbReference>
<sequence>MFEKANWIWKTGDRRPINEHICFRKTFEWAAALSNRAMLSITADTKYRLWVNGTELGEGPIRSTADHWYYDEFDITHLLRPGANAIAVKVWHYGHSNYQYVENEAGLIAQLSLHGSAGIQAIGTDETWLYLRHEGYDADVVKRNVNIGWMEIYDANAMSEQWVLPSYDDRNWARSEVVAPYGGVPWGELYPRGIEPLSTEIVRPKQIIALSEIVPILQVISVNMRENLYPESRDANAKIFSGFLAVKLVAGAEACGRLTFAHSKWNGVQGRFRIDDRWYVHNDEIQVAAGEHLFLMEICGVHNDLFSHMEIDFDTELRFAHPFEGNQDASFVTIGPFETIESYADGFQPVYGGVEKSTGLNHEHPLLLEIGACSTLTALEAYKDMCKDVHPRHVLVNKMIYSLMMRKRVVKYYPVTNRLERMLHDHLLPTELPVPVEDGDIEIVLDFGKIYVGTIELEVDAQQGTVIDVYGFENRVNGVNAYTSGCNNSFRYICRDGRQVFKSFARMGFRYLIVTVRKADAQIRIHRLQLHQSSYPATDKALFRCSDPLLNDIWEISRHTSQMCMEDTFVDCPTYEQVFWVGDCRVSALVNYQLFGSYELVRHCLEMVPRSRSQSPLLLALLPTDWQAAIPMWTFSWIIACKEYVDYSGDSTFVEAIYPEIRETLDAYRGFLNKDGLFDTSSWNMLDWAPIDIPNVGVVTAQQAQLAQCHRIAAKMAESLGLHSEAETLLNHAEQLKLAIQEHLWDEDAQDYLDGIHRNGKPSTTRSLQTHVLLYLADCLGERQAAVINPKLLNPPEDWIKIGSPFFSFYLFEVWQRFGELDRTLAQIRTDWGKMIRYGATTTWETFHVFPRSHAHAWSAAPAFVLGNQLLGVEKLEEGYRKIRIAPPVTELLWADGIVPTAYGRIDVSWSKKEDKRVMRVSVPRDIQVEAAPERSEDWDIQIHVIG</sequence>
<dbReference type="InterPro" id="IPR035396">
    <property type="entry name" value="Bac_rhamnosid6H"/>
</dbReference>
<evidence type="ECO:0000259" key="1">
    <source>
        <dbReference type="Pfam" id="PF05592"/>
    </source>
</evidence>
<feature type="domain" description="Bacterial alpha-L-rhamnosidase N-terminal" evidence="2">
    <location>
        <begin position="36"/>
        <end position="179"/>
    </location>
</feature>
<evidence type="ECO:0000313" key="6">
    <source>
        <dbReference type="EMBL" id="NOU74730.1"/>
    </source>
</evidence>
<dbReference type="EMBL" id="WHOA01000182">
    <property type="protein sequence ID" value="NOU74730.1"/>
    <property type="molecule type" value="Genomic_DNA"/>
</dbReference>
<dbReference type="Pfam" id="PF05592">
    <property type="entry name" value="Bac_rhamnosid"/>
    <property type="match status" value="1"/>
</dbReference>
<feature type="domain" description="Alpha-L-rhamnosidase concanavalin-like" evidence="1">
    <location>
        <begin position="441"/>
        <end position="529"/>
    </location>
</feature>
<dbReference type="InterPro" id="IPR012341">
    <property type="entry name" value="6hp_glycosidase-like_sf"/>
</dbReference>
<proteinExistence type="predicted"/>
<dbReference type="InterPro" id="IPR008979">
    <property type="entry name" value="Galactose-bd-like_sf"/>
</dbReference>
<dbReference type="InterPro" id="IPR008902">
    <property type="entry name" value="Rhamnosid_concanavalin"/>
</dbReference>
<dbReference type="Proteomes" id="UP000616779">
    <property type="component" value="Unassembled WGS sequence"/>
</dbReference>
<dbReference type="InterPro" id="IPR035398">
    <property type="entry name" value="Bac_rhamnosid_C"/>
</dbReference>
<dbReference type="InterPro" id="IPR008928">
    <property type="entry name" value="6-hairpin_glycosidase_sf"/>
</dbReference>
<dbReference type="Pfam" id="PF17389">
    <property type="entry name" value="Bac_rhamnosid6H"/>
    <property type="match status" value="1"/>
</dbReference>
<evidence type="ECO:0000313" key="7">
    <source>
        <dbReference type="Proteomes" id="UP000616779"/>
    </source>
</evidence>
<protein>
    <submittedName>
        <fullName evidence="6">Bacterial alpha-L-rhamnosidase</fullName>
    </submittedName>
</protein>
<reference evidence="6 7" key="1">
    <citation type="submission" date="2019-10" db="EMBL/GenBank/DDBJ databases">
        <title>Description of Paenibacillus terrestris sp. nov.</title>
        <authorList>
            <person name="Carlier A."/>
            <person name="Qi S."/>
        </authorList>
    </citation>
    <scope>NUCLEOTIDE SEQUENCE [LARGE SCALE GENOMIC DNA]</scope>
    <source>
        <strain evidence="6 7">LMG 31458</strain>
    </source>
</reference>
<accession>A0ABX1Y1K6</accession>
<dbReference type="Gene3D" id="2.60.120.260">
    <property type="entry name" value="Galactose-binding domain-like"/>
    <property type="match status" value="3"/>
</dbReference>
<dbReference type="Pfam" id="PF17390">
    <property type="entry name" value="Bac_rhamnosid_C"/>
    <property type="match status" value="1"/>
</dbReference>
<dbReference type="InterPro" id="IPR048653">
    <property type="entry name" value="RhaB_D2"/>
</dbReference>
<evidence type="ECO:0000259" key="5">
    <source>
        <dbReference type="Pfam" id="PF21557"/>
    </source>
</evidence>
<dbReference type="Gene3D" id="2.60.420.10">
    <property type="entry name" value="Maltose phosphorylase, domain 3"/>
    <property type="match status" value="1"/>
</dbReference>
<dbReference type="InterPro" id="IPR013737">
    <property type="entry name" value="Bac_rhamnosid_N"/>
</dbReference>